<dbReference type="SFLD" id="SFLDG01129">
    <property type="entry name" value="C1.5:_HAD__Beta-PGM__Phosphata"/>
    <property type="match status" value="1"/>
</dbReference>
<dbReference type="InterPro" id="IPR023198">
    <property type="entry name" value="PGP-like_dom2"/>
</dbReference>
<sequence length="205" mass="22246">MMRARPKLVLFDFDGVLVRYSHERRVEHLADATGCSPLRVVEALFDSGLETEYDCGQVDTAQYLARLGRDLESPVDEATWIASRVAGYHVEAGVADRVLVASRRARVGVLTNNGALLPEAARRVLPALFPMLEGAVLCSGALGVRKPEPEIFRRALAHFGAIAQETLFVDDSPRNVEGARSAGLHAEHTPDAATLASVLQLYDLA</sequence>
<dbReference type="Pfam" id="PF00702">
    <property type="entry name" value="Hydrolase"/>
    <property type="match status" value="1"/>
</dbReference>
<dbReference type="SUPFAM" id="SSF56784">
    <property type="entry name" value="HAD-like"/>
    <property type="match status" value="1"/>
</dbReference>
<dbReference type="EMBL" id="RIBS01000011">
    <property type="protein sequence ID" value="RNF81949.1"/>
    <property type="molecule type" value="Genomic_DNA"/>
</dbReference>
<dbReference type="NCBIfam" id="TIGR01549">
    <property type="entry name" value="HAD-SF-IA-v1"/>
    <property type="match status" value="1"/>
</dbReference>
<evidence type="ECO:0000313" key="1">
    <source>
        <dbReference type="EMBL" id="RNF81949.1"/>
    </source>
</evidence>
<proteinExistence type="predicted"/>
<dbReference type="InterPro" id="IPR006439">
    <property type="entry name" value="HAD-SF_hydro_IA"/>
</dbReference>
<dbReference type="OrthoDB" id="9797415at2"/>
<dbReference type="NCBIfam" id="TIGR01509">
    <property type="entry name" value="HAD-SF-IA-v3"/>
    <property type="match status" value="1"/>
</dbReference>
<keyword evidence="2" id="KW-1185">Reference proteome</keyword>
<protein>
    <submittedName>
        <fullName evidence="1">HAD family phosphatase</fullName>
    </submittedName>
</protein>
<dbReference type="Gene3D" id="1.10.150.240">
    <property type="entry name" value="Putative phosphatase, domain 2"/>
    <property type="match status" value="1"/>
</dbReference>
<name>A0A3M8SL70_9GAMM</name>
<dbReference type="Gene3D" id="3.40.50.1000">
    <property type="entry name" value="HAD superfamily/HAD-like"/>
    <property type="match status" value="1"/>
</dbReference>
<dbReference type="InterPro" id="IPR023214">
    <property type="entry name" value="HAD_sf"/>
</dbReference>
<dbReference type="InterPro" id="IPR036412">
    <property type="entry name" value="HAD-like_sf"/>
</dbReference>
<comment type="caution">
    <text evidence="1">The sequence shown here is derived from an EMBL/GenBank/DDBJ whole genome shotgun (WGS) entry which is preliminary data.</text>
</comment>
<dbReference type="CDD" id="cd02603">
    <property type="entry name" value="HAD_sEH-N_like"/>
    <property type="match status" value="1"/>
</dbReference>
<gene>
    <name evidence="1" type="ORF">EER27_15730</name>
</gene>
<reference evidence="1 2" key="1">
    <citation type="submission" date="2018-11" db="EMBL/GenBank/DDBJ databases">
        <title>Lysobacter cryohumiis sp. nov., isolated from soil in the Tianshan Mountains, Xinjiang, China.</title>
        <authorList>
            <person name="Luo Y."/>
            <person name="Sheng H."/>
        </authorList>
    </citation>
    <scope>NUCLEOTIDE SEQUENCE [LARGE SCALE GENOMIC DNA]</scope>
    <source>
        <strain evidence="1 2">ZS60</strain>
    </source>
</reference>
<dbReference type="PANTHER" id="PTHR43611:SF3">
    <property type="entry name" value="FLAVIN MONONUCLEOTIDE HYDROLASE 1, CHLOROPLATIC"/>
    <property type="match status" value="1"/>
</dbReference>
<evidence type="ECO:0000313" key="2">
    <source>
        <dbReference type="Proteomes" id="UP000267049"/>
    </source>
</evidence>
<dbReference type="PANTHER" id="PTHR43611">
    <property type="entry name" value="ALPHA-D-GLUCOSE 1-PHOSPHATE PHOSPHATASE"/>
    <property type="match status" value="1"/>
</dbReference>
<dbReference type="Proteomes" id="UP000267049">
    <property type="component" value="Unassembled WGS sequence"/>
</dbReference>
<organism evidence="1 2">
    <name type="scientific">Montanilutibacter psychrotolerans</name>
    <dbReference type="NCBI Taxonomy" id="1327343"/>
    <lineage>
        <taxon>Bacteria</taxon>
        <taxon>Pseudomonadati</taxon>
        <taxon>Pseudomonadota</taxon>
        <taxon>Gammaproteobacteria</taxon>
        <taxon>Lysobacterales</taxon>
        <taxon>Lysobacteraceae</taxon>
        <taxon>Montanilutibacter</taxon>
    </lineage>
</organism>
<accession>A0A3M8SL70</accession>
<dbReference type="SFLD" id="SFLDS00003">
    <property type="entry name" value="Haloacid_Dehalogenase"/>
    <property type="match status" value="1"/>
</dbReference>
<dbReference type="AlphaFoldDB" id="A0A3M8SL70"/>